<dbReference type="InterPro" id="IPR038777">
    <property type="entry name" value="At4g18490-like"/>
</dbReference>
<dbReference type="Proteomes" id="UP000829196">
    <property type="component" value="Unassembled WGS sequence"/>
</dbReference>
<name>A0A8T3BWA8_DENNO</name>
<evidence type="ECO:0000313" key="3">
    <source>
        <dbReference type="Proteomes" id="UP000829196"/>
    </source>
</evidence>
<keyword evidence="3" id="KW-1185">Reference proteome</keyword>
<gene>
    <name evidence="2" type="ORF">KFK09_005611</name>
</gene>
<sequence>MQKGGSNADLKKRATPDDDFGKDFFNSWKSTKLANDSVDFDVEAAPKNKKASFKFDELDNFELSGNFDKLPSFKLDVPDLDFSSPSKKKEKTTEKSSKELVKGKKEPKDDKFSFDFDFNSFDLDSKSQEDKRPINFSDKNEPELPSKLEMNQVSGDNNSTSINIARNQRSDFAHKNEVSFGIRADIPKNNEKKTCVTMARREHSEENYLTKENSDNSKYFSLQSFSGDGSTEVVLPEIQMDSAPSDVVKPREIMGKHDSIQPISSSPSMSSSPVDSYNSGCWTKASENELPNPGTLLQNQNKCLSARITGSLTGSIKIRKDANNSTGLNKSTQGVKNIDEKQNSCQNLIIPPEKHSSRKNLMLPPLKSEIKFGGSSKLHGLMSTGLQLKSIGNLEDNIPQKISAFISKPFNSTLDARTKTTHASITKENSLQIKTSSASHQTSMGAKNVATSRLQKPITDTTIDPKVSYAGNNTGSVKENVIAKLISSNRLGSQITKTNNGATSGDNSHRGIIDSTISKMIEVNQNKPNSAKPREAKAVPFLEKRMECPLNAASKTTNSANIEKKSSLHASLKRKIDEQSAANLETSSPLECVEGSNASLRISLEASPNAKVKMFPEIKVVETCKDLIPLTNQTTLTSVPEMENLVAGVSPFFMEDDNLRKAETLTKELENICNLVRKKHEEAKELQVRSIINNNALLLLNYPMLEEKISFSSIQ</sequence>
<feature type="compositionally biased region" description="Polar residues" evidence="1">
    <location>
        <begin position="149"/>
        <end position="159"/>
    </location>
</feature>
<feature type="region of interest" description="Disordered" evidence="1">
    <location>
        <begin position="68"/>
        <end position="159"/>
    </location>
</feature>
<feature type="compositionally biased region" description="Basic and acidic residues" evidence="1">
    <location>
        <begin position="123"/>
        <end position="146"/>
    </location>
</feature>
<feature type="compositionally biased region" description="Basic and acidic residues" evidence="1">
    <location>
        <begin position="91"/>
        <end position="114"/>
    </location>
</feature>
<dbReference type="OrthoDB" id="764136at2759"/>
<protein>
    <submittedName>
        <fullName evidence="2">Uncharacterized protein</fullName>
    </submittedName>
</protein>
<organism evidence="2 3">
    <name type="scientific">Dendrobium nobile</name>
    <name type="common">Orchid</name>
    <dbReference type="NCBI Taxonomy" id="94219"/>
    <lineage>
        <taxon>Eukaryota</taxon>
        <taxon>Viridiplantae</taxon>
        <taxon>Streptophyta</taxon>
        <taxon>Embryophyta</taxon>
        <taxon>Tracheophyta</taxon>
        <taxon>Spermatophyta</taxon>
        <taxon>Magnoliopsida</taxon>
        <taxon>Liliopsida</taxon>
        <taxon>Asparagales</taxon>
        <taxon>Orchidaceae</taxon>
        <taxon>Epidendroideae</taxon>
        <taxon>Malaxideae</taxon>
        <taxon>Dendrobiinae</taxon>
        <taxon>Dendrobium</taxon>
    </lineage>
</organism>
<dbReference type="PANTHER" id="PTHR36380">
    <property type="entry name" value="BNAA03G58330D PROTEIN"/>
    <property type="match status" value="1"/>
</dbReference>
<reference evidence="2" key="1">
    <citation type="journal article" date="2022" name="Front. Genet.">
        <title>Chromosome-Scale Assembly of the Dendrobium nobile Genome Provides Insights Into the Molecular Mechanism of the Biosynthesis of the Medicinal Active Ingredient of Dendrobium.</title>
        <authorList>
            <person name="Xu Q."/>
            <person name="Niu S.-C."/>
            <person name="Li K.-L."/>
            <person name="Zheng P.-J."/>
            <person name="Zhang X.-J."/>
            <person name="Jia Y."/>
            <person name="Liu Y."/>
            <person name="Niu Y.-X."/>
            <person name="Yu L.-H."/>
            <person name="Chen D.-F."/>
            <person name="Zhang G.-Q."/>
        </authorList>
    </citation>
    <scope>NUCLEOTIDE SEQUENCE</scope>
    <source>
        <tissue evidence="2">Leaf</tissue>
    </source>
</reference>
<accession>A0A8T3BWA8</accession>
<dbReference type="SMR" id="A0A8T3BWA8"/>
<evidence type="ECO:0000256" key="1">
    <source>
        <dbReference type="SAM" id="MobiDB-lite"/>
    </source>
</evidence>
<comment type="caution">
    <text evidence="2">The sequence shown here is derived from an EMBL/GenBank/DDBJ whole genome shotgun (WGS) entry which is preliminary data.</text>
</comment>
<evidence type="ECO:0000313" key="2">
    <source>
        <dbReference type="EMBL" id="KAI0523217.1"/>
    </source>
</evidence>
<proteinExistence type="predicted"/>
<feature type="region of interest" description="Disordered" evidence="1">
    <location>
        <begin position="1"/>
        <end position="22"/>
    </location>
</feature>
<dbReference type="EMBL" id="JAGYWB010000005">
    <property type="protein sequence ID" value="KAI0523217.1"/>
    <property type="molecule type" value="Genomic_DNA"/>
</dbReference>
<dbReference type="AlphaFoldDB" id="A0A8T3BWA8"/>
<dbReference type="PANTHER" id="PTHR36380:SF1">
    <property type="entry name" value="OS01G0755100 PROTEIN"/>
    <property type="match status" value="1"/>
</dbReference>
<feature type="compositionally biased region" description="Basic and acidic residues" evidence="1">
    <location>
        <begin position="9"/>
        <end position="22"/>
    </location>
</feature>